<dbReference type="Proteomes" id="UP000000270">
    <property type="component" value="Chromosome"/>
</dbReference>
<evidence type="ECO:0000313" key="2">
    <source>
        <dbReference type="EMBL" id="BAF88500.1"/>
    </source>
</evidence>
<dbReference type="PANTHER" id="PTHR30024:SF42">
    <property type="entry name" value="ALIPHATIC SULFONATES-BINDING PROTEIN-RELATED"/>
    <property type="match status" value="1"/>
</dbReference>
<feature type="domain" description="SsuA/THI5-like" evidence="1">
    <location>
        <begin position="67"/>
        <end position="265"/>
    </location>
</feature>
<organism evidence="2 3">
    <name type="scientific">Azorhizobium caulinodans (strain ATCC 43989 / DSM 5975 / JCM 20966 / LMG 6465 / NBRC 14845 / NCIMB 13405 / ORS 571)</name>
    <dbReference type="NCBI Taxonomy" id="438753"/>
    <lineage>
        <taxon>Bacteria</taxon>
        <taxon>Pseudomonadati</taxon>
        <taxon>Pseudomonadota</taxon>
        <taxon>Alphaproteobacteria</taxon>
        <taxon>Hyphomicrobiales</taxon>
        <taxon>Xanthobacteraceae</taxon>
        <taxon>Azorhizobium</taxon>
    </lineage>
</organism>
<dbReference type="InterPro" id="IPR006311">
    <property type="entry name" value="TAT_signal"/>
</dbReference>
<reference evidence="3" key="2">
    <citation type="submission" date="2007-04" db="EMBL/GenBank/DDBJ databases">
        <title>Complete genome sequence of the nitrogen-fixing bacterium Azorhizobium caulinodans ORS571.</title>
        <authorList>
            <person name="Lee K.B."/>
            <person name="Backer P.D."/>
            <person name="Aono T."/>
            <person name="Liu C.T."/>
            <person name="Suzuki S."/>
            <person name="Suzuki T."/>
            <person name="Kaneko T."/>
            <person name="Yamada M."/>
            <person name="Tabata S."/>
            <person name="Kupfer D.M."/>
            <person name="Najar F.Z."/>
            <person name="Wiley G.B."/>
            <person name="Roe B."/>
            <person name="Binnewies T."/>
            <person name="Ussery D."/>
            <person name="Vereecke D."/>
            <person name="Gevers D."/>
            <person name="Holsters M."/>
            <person name="Oyaizu H."/>
        </authorList>
    </citation>
    <scope>NUCLEOTIDE SEQUENCE [LARGE SCALE GENOMIC DNA]</scope>
    <source>
        <strain evidence="3">ATCC 43989 / DSM 5975 / JCM 20966 / LMG 6465 / NBRC 14845 / NCIMB 13405 / ORS 571</strain>
    </source>
</reference>
<reference evidence="2 3" key="4">
    <citation type="journal article" date="2009" name="Appl. Environ. Microbiol.">
        <title>Comparative genome-wide transcriptional profiling of Azorhizobium caulinodans ORS571 grown under free-living and symbiotic conditions.</title>
        <authorList>
            <person name="Tsukada S."/>
            <person name="Aono T."/>
            <person name="Akiba N."/>
            <person name="Lee KB."/>
            <person name="Liu CT."/>
            <person name="Toyazaki H."/>
            <person name="Oyaizu H."/>
        </authorList>
    </citation>
    <scope>NUCLEOTIDE SEQUENCE [LARGE SCALE GENOMIC DNA]</scope>
    <source>
        <strain evidence="3">ATCC 43989 / DSM 5975 / JCM 20966 / LMG 6465 / NBRC 14845 / NCIMB 13405 / ORS 571</strain>
    </source>
</reference>
<dbReference type="KEGG" id="azc:AZC_2502"/>
<dbReference type="eggNOG" id="COG0715">
    <property type="taxonomic scope" value="Bacteria"/>
</dbReference>
<proteinExistence type="predicted"/>
<dbReference type="STRING" id="438753.AZC_2502"/>
<dbReference type="HOGENOM" id="CLU_841106_0_0_5"/>
<dbReference type="Gene3D" id="3.40.190.10">
    <property type="entry name" value="Periplasmic binding protein-like II"/>
    <property type="match status" value="2"/>
</dbReference>
<keyword evidence="3" id="KW-1185">Reference proteome</keyword>
<dbReference type="PANTHER" id="PTHR30024">
    <property type="entry name" value="ALIPHATIC SULFONATES-BINDING PROTEIN-RELATED"/>
    <property type="match status" value="1"/>
</dbReference>
<dbReference type="SUPFAM" id="SSF53850">
    <property type="entry name" value="Periplasmic binding protein-like II"/>
    <property type="match status" value="1"/>
</dbReference>
<dbReference type="EMBL" id="AP009384">
    <property type="protein sequence ID" value="BAF88500.1"/>
    <property type="molecule type" value="Genomic_DNA"/>
</dbReference>
<protein>
    <submittedName>
        <fullName evidence="2">ABC transporter substrate binding protein</fullName>
    </submittedName>
</protein>
<sequence length="337" mass="35393">MRPPIKNPEDQDMHRRTFLAGLSGLGASALLPVSGALAQGAAPVTLTVGYAKVAHLAPIILIADKLKAQGVELKLVEFARYADARTALQAGSLDIATVGPADIPISLANGSTALVGIMGVGSSPKYVIARTGTKFESWDDIKGKKIAIAPGSAVWFQFAATLIEKGVPYNSFQAINIQGGGANFDQALEKGEVDAIVTWEPFESIPVMKGYGYFAKNLDYSTSKAAGAELGMLVANKTNIAGKDAAVQAFVSAYVKEMRALEASPAAFATAIQTLTGLDADISKRIAEIIKLGPVVTPDQLKRQAKAFNDLGVIPKDVTGQIDGAWNSTYLDKALKS</sequence>
<accession>A8IAF6</accession>
<reference evidence="2 3" key="6">
    <citation type="journal article" date="2011" name="Appl. Environ. Microbiol.">
        <title>Involvement of the azorhizobial chromosome partition gene (parA) in the onset of bacteroid differentiation during Sesbania rostrata stem nodule development.</title>
        <authorList>
            <person name="Liu CT."/>
            <person name="Lee KB."/>
            <person name="Wang YS."/>
            <person name="Peng MH."/>
            <person name="Lee KT."/>
            <person name="Suzuki S."/>
            <person name="Suzuki T."/>
            <person name="Oyaizu H."/>
        </authorList>
    </citation>
    <scope>NUCLEOTIDE SEQUENCE [LARGE SCALE GENOMIC DNA]</scope>
    <source>
        <strain evidence="3">ATCC 43989 / DSM 5975 / JCM 20966 / LMG 6465 / NBRC 14845 / NCIMB 13405 / ORS 571</strain>
    </source>
</reference>
<reference evidence="2 3" key="3">
    <citation type="journal article" date="2008" name="BMC Genomics">
        <title>The genome of the versatile nitrogen fixer Azorhizobium caulinodans ORS571.</title>
        <authorList>
            <person name="Lee KB."/>
            <person name="Backer P.D."/>
            <person name="Aono T."/>
            <person name="Liu CT."/>
            <person name="Suzuki S."/>
            <person name="Suzuki T."/>
            <person name="Kaneko T."/>
            <person name="Yamada M."/>
            <person name="Tabata S."/>
            <person name="Kupfer D.M."/>
            <person name="Najar F.Z."/>
            <person name="Wiley G.B."/>
            <person name="Roe B."/>
            <person name="Binnewies T.T."/>
            <person name="Ussery D.W."/>
            <person name="D'Haeze W."/>
            <person name="Herder J.D."/>
            <person name="Gevers D."/>
            <person name="Vereecke D."/>
            <person name="Holsters M."/>
            <person name="Oyaizu H."/>
        </authorList>
    </citation>
    <scope>NUCLEOTIDE SEQUENCE [LARGE SCALE GENOMIC DNA]</scope>
    <source>
        <strain evidence="3">ATCC 43989 / DSM 5975 / JCM 20966 / LMG 6465 / NBRC 14845 / NCIMB 13405 / ORS 571</strain>
    </source>
</reference>
<dbReference type="PROSITE" id="PS51318">
    <property type="entry name" value="TAT"/>
    <property type="match status" value="1"/>
</dbReference>
<dbReference type="AlphaFoldDB" id="A8IAF6"/>
<name>A8IAF6_AZOC5</name>
<evidence type="ECO:0000259" key="1">
    <source>
        <dbReference type="Pfam" id="PF09084"/>
    </source>
</evidence>
<dbReference type="Pfam" id="PF09084">
    <property type="entry name" value="NMT1"/>
    <property type="match status" value="1"/>
</dbReference>
<evidence type="ECO:0000313" key="3">
    <source>
        <dbReference type="Proteomes" id="UP000000270"/>
    </source>
</evidence>
<reference evidence="2 3" key="5">
    <citation type="journal article" date="2010" name="Appl. Environ. Microbiol.">
        <title>phrR-like gene praR of Azorhizobium caulinodans ORS571 is essential for symbiosis with Sesbania rostrata and is involved in expression of reb genes.</title>
        <authorList>
            <person name="Akiba N."/>
            <person name="Aono T."/>
            <person name="Toyazaki H."/>
            <person name="Sato S."/>
            <person name="Oyaizu H."/>
        </authorList>
    </citation>
    <scope>NUCLEOTIDE SEQUENCE [LARGE SCALE GENOMIC DNA]</scope>
    <source>
        <strain evidence="3">ATCC 43989 / DSM 5975 / JCM 20966 / LMG 6465 / NBRC 14845 / NCIMB 13405 / ORS 571</strain>
    </source>
</reference>
<reference evidence="2 3" key="1">
    <citation type="journal article" date="2007" name="Appl. Environ. Microbiol.">
        <title>Rhizobial factors required for stem nodule maturation and maintenance in Sesbania rostrata-Azorhizobium caulinodans ORS571 symbiosis.</title>
        <authorList>
            <person name="Suzuki S."/>
            <person name="Aono T."/>
            <person name="Lee KB."/>
            <person name="Suzuki T."/>
            <person name="Liu CT."/>
            <person name="Miwa H."/>
            <person name="Wakao S."/>
            <person name="Iki T."/>
            <person name="Oyaizu H."/>
        </authorList>
    </citation>
    <scope>NUCLEOTIDE SEQUENCE [LARGE SCALE GENOMIC DNA]</scope>
    <source>
        <strain evidence="3">ATCC 43989 / DSM 5975 / JCM 20966 / LMG 6465 / NBRC 14845 / NCIMB 13405 / ORS 571</strain>
    </source>
</reference>
<gene>
    <name evidence="2" type="ordered locus">AZC_2502</name>
</gene>
<dbReference type="InterPro" id="IPR015168">
    <property type="entry name" value="SsuA/THI5"/>
</dbReference>